<dbReference type="InterPro" id="IPR036691">
    <property type="entry name" value="Endo/exonu/phosph_ase_sf"/>
</dbReference>
<accession>A0ABQ7PPT0</accession>
<dbReference type="InterPro" id="IPR043502">
    <property type="entry name" value="DNA/RNA_pol_sf"/>
</dbReference>
<name>A0ABQ7PPT0_PLUXY</name>
<evidence type="ECO:0000313" key="4">
    <source>
        <dbReference type="Proteomes" id="UP000823941"/>
    </source>
</evidence>
<feature type="domain" description="Reverse transcriptase" evidence="2">
    <location>
        <begin position="471"/>
        <end position="744"/>
    </location>
</feature>
<dbReference type="Pfam" id="PF00078">
    <property type="entry name" value="RVT_1"/>
    <property type="match status" value="1"/>
</dbReference>
<dbReference type="Gene3D" id="3.60.10.10">
    <property type="entry name" value="Endonuclease/exonuclease/phosphatase"/>
    <property type="match status" value="1"/>
</dbReference>
<dbReference type="PANTHER" id="PTHR19446">
    <property type="entry name" value="REVERSE TRANSCRIPTASES"/>
    <property type="match status" value="1"/>
</dbReference>
<evidence type="ECO:0000259" key="2">
    <source>
        <dbReference type="PROSITE" id="PS50878"/>
    </source>
</evidence>
<gene>
    <name evidence="3" type="ORF">JYU34_022602</name>
</gene>
<dbReference type="PROSITE" id="PS50878">
    <property type="entry name" value="RT_POL"/>
    <property type="match status" value="1"/>
</dbReference>
<dbReference type="InterPro" id="IPR005135">
    <property type="entry name" value="Endo/exonuclease/phosphatase"/>
</dbReference>
<dbReference type="SUPFAM" id="SSF56219">
    <property type="entry name" value="DNase I-like"/>
    <property type="match status" value="1"/>
</dbReference>
<feature type="compositionally biased region" description="Basic residues" evidence="1">
    <location>
        <begin position="1030"/>
        <end position="1043"/>
    </location>
</feature>
<dbReference type="Pfam" id="PF14529">
    <property type="entry name" value="Exo_endo_phos_2"/>
    <property type="match status" value="1"/>
</dbReference>
<protein>
    <recommendedName>
        <fullName evidence="2">Reverse transcriptase domain-containing protein</fullName>
    </recommendedName>
</protein>
<dbReference type="SUPFAM" id="SSF56672">
    <property type="entry name" value="DNA/RNA polymerases"/>
    <property type="match status" value="1"/>
</dbReference>
<feature type="region of interest" description="Disordered" evidence="1">
    <location>
        <begin position="1014"/>
        <end position="1043"/>
    </location>
</feature>
<dbReference type="InterPro" id="IPR000477">
    <property type="entry name" value="RT_dom"/>
</dbReference>
<proteinExistence type="predicted"/>
<dbReference type="EMBL" id="JAHIBW010000049">
    <property type="protein sequence ID" value="KAG7294991.1"/>
    <property type="molecule type" value="Genomic_DNA"/>
</dbReference>
<dbReference type="CDD" id="cd01650">
    <property type="entry name" value="RT_nLTR_like"/>
    <property type="match status" value="1"/>
</dbReference>
<keyword evidence="4" id="KW-1185">Reference proteome</keyword>
<dbReference type="CDD" id="cd09077">
    <property type="entry name" value="R1-I-EN"/>
    <property type="match status" value="1"/>
</dbReference>
<comment type="caution">
    <text evidence="3">The sequence shown here is derived from an EMBL/GenBank/DDBJ whole genome shotgun (WGS) entry which is preliminary data.</text>
</comment>
<organism evidence="3 4">
    <name type="scientific">Plutella xylostella</name>
    <name type="common">Diamondback moth</name>
    <name type="synonym">Plutella maculipennis</name>
    <dbReference type="NCBI Taxonomy" id="51655"/>
    <lineage>
        <taxon>Eukaryota</taxon>
        <taxon>Metazoa</taxon>
        <taxon>Ecdysozoa</taxon>
        <taxon>Arthropoda</taxon>
        <taxon>Hexapoda</taxon>
        <taxon>Insecta</taxon>
        <taxon>Pterygota</taxon>
        <taxon>Neoptera</taxon>
        <taxon>Endopterygota</taxon>
        <taxon>Lepidoptera</taxon>
        <taxon>Glossata</taxon>
        <taxon>Ditrysia</taxon>
        <taxon>Yponomeutoidea</taxon>
        <taxon>Plutellidae</taxon>
        <taxon>Plutella</taxon>
    </lineage>
</organism>
<evidence type="ECO:0000256" key="1">
    <source>
        <dbReference type="SAM" id="MobiDB-lite"/>
    </source>
</evidence>
<reference evidence="3 4" key="1">
    <citation type="submission" date="2021-06" db="EMBL/GenBank/DDBJ databases">
        <title>A haploid diamondback moth (Plutella xylostella L.) genome assembly resolves 31 chromosomes and identifies a diamide resistance mutation.</title>
        <authorList>
            <person name="Ward C.M."/>
            <person name="Perry K.D."/>
            <person name="Baker G."/>
            <person name="Powis K."/>
            <person name="Heckel D.G."/>
            <person name="Baxter S.W."/>
        </authorList>
    </citation>
    <scope>NUCLEOTIDE SEQUENCE [LARGE SCALE GENOMIC DNA]</scope>
    <source>
        <strain evidence="3 4">LV</strain>
        <tissue evidence="3">Single pupa</tissue>
    </source>
</reference>
<sequence length="1043" mass="116600">MALRVLQANINHCESAQDLLYQSMAQWLIHLAVVSEPYYVPPDWVSDRDGTVALVSRGAVGSPPFEKVTKGRGCVAALLGGIVIIGCYFSPNRNVADFEHFLAELGSLVLQSRPYPVIVAGDLNGKSEAWGSPVRNERAEPMEDWLVQVGLSVLNRGSEWTCVRHNGGSIVDVTFASPALESRVQGWRVIVNVETLSDHRYIRYDVSATLDTTRWTNICGAGPRWVLHRLDREALEEAAIVHAWASSPESLPHVDDEANWFRETLSQICDAAMPRARPIPPKKEMYWWSSEIADLRRACMSARRQYTRHRRRTRRSNDVPPDAEEIALLTAYKAAKKAIKIAIRRSKEAARNEMLEALDVDPWGRPYRAARKKLRPWAPPLTQSLRPQLVDQVTSALFPSRPPHAPPSMAAVLEPAEDNHVPPVTEAELRVALHRLRTRKAAPGLDGIPGRVVYLALREHLGPRFLRFLSQCLEQGSFPLQWRTGKLVLLQKEGRPADSPSAYRPIVLLDEVGKLFERIIADRITEHLESEGPNLSENQFGFRRGRSTVHAILRVKTLADEAVRDGDVMIAVSLDISNAFNTLPWPCIKEAFGYHRMPKYLIEIVDSYLSERFITYPGREAWGRKAMSCGVPQGSVLGPLLWNIGYDWVLRGATLRGIETTCYADDTLITARGITFRDAAILATAGVAQMVRRIRMLGLEVALHKSEALCFHGARNAPPPGSGIVVGGERIAVQSTMKYLGLVLDSRWNFAAHFERLAIKLVATCAALSRLLPNLGGPRTSCRRLYMGIVRSMAMYGAPVWADNLSRSNITHLRRAQRVMASRVIRAYCTISAEAACLIAGSLPWDLDAGVLSSLYHWREEARRTDMRPAPREIGAARDGYVDDAIELWTRRLDESAYGRRTIDAILPALRQWLDREHGSCTFRVSQMLSGHGCFGKYLCRIGREETQACHHCGAAVDSAEHTLAECPAWADERSALCAVIGQDLTLPAVIAAIVSSRPAWRAFSTFCETVMSQKEDAEREREQEDPARRRARRGRRPRGGRR</sequence>
<evidence type="ECO:0000313" key="3">
    <source>
        <dbReference type="EMBL" id="KAG7294991.1"/>
    </source>
</evidence>
<feature type="compositionally biased region" description="Basic and acidic residues" evidence="1">
    <location>
        <begin position="1014"/>
        <end position="1029"/>
    </location>
</feature>
<dbReference type="Proteomes" id="UP000823941">
    <property type="component" value="Unassembled WGS sequence"/>
</dbReference>